<evidence type="ECO:0000256" key="2">
    <source>
        <dbReference type="ARBA" id="ARBA00022448"/>
    </source>
</evidence>
<dbReference type="RefSeq" id="WP_202818118.1">
    <property type="nucleotide sequence ID" value="NZ_FOOI01000008.1"/>
</dbReference>
<evidence type="ECO:0000256" key="6">
    <source>
        <dbReference type="SAM" id="SignalP"/>
    </source>
</evidence>
<reference evidence="8 11" key="2">
    <citation type="submission" date="2020-07" db="EMBL/GenBank/DDBJ databases">
        <title>Sequencing the genomes of 1000 actinobacteria strains.</title>
        <authorList>
            <person name="Klenk H.-P."/>
        </authorList>
    </citation>
    <scope>NUCLEOTIDE SEQUENCE [LARGE SCALE GENOMIC DNA]</scope>
    <source>
        <strain evidence="8 11">DSM 45117</strain>
    </source>
</reference>
<dbReference type="Pfam" id="PF04069">
    <property type="entry name" value="OpuAC"/>
    <property type="match status" value="1"/>
</dbReference>
<dbReference type="PANTHER" id="PTHR47737:SF1">
    <property type="entry name" value="GLYCINE BETAINE_PROLINE BETAINE TRANSPORT SYSTEM PERMEASE PROTEIN PROW"/>
    <property type="match status" value="1"/>
</dbReference>
<dbReference type="GO" id="GO:0043190">
    <property type="term" value="C:ATP-binding cassette (ABC) transporter complex"/>
    <property type="evidence" value="ECO:0007669"/>
    <property type="project" value="InterPro"/>
</dbReference>
<reference evidence="9 10" key="1">
    <citation type="submission" date="2016-10" db="EMBL/GenBank/DDBJ databases">
        <authorList>
            <person name="de Groot N.N."/>
        </authorList>
    </citation>
    <scope>NUCLEOTIDE SEQUENCE [LARGE SCALE GENOMIC DNA]</scope>
    <source>
        <strain evidence="9 10">CPCC 202808</strain>
    </source>
</reference>
<evidence type="ECO:0000313" key="8">
    <source>
        <dbReference type="EMBL" id="NYH86421.1"/>
    </source>
</evidence>
<dbReference type="InterPro" id="IPR007210">
    <property type="entry name" value="ABC_Gly_betaine_transp_sub-bd"/>
</dbReference>
<organism evidence="9 10">
    <name type="scientific">Actinopolymorpha cephalotaxi</name>
    <dbReference type="NCBI Taxonomy" id="504797"/>
    <lineage>
        <taxon>Bacteria</taxon>
        <taxon>Bacillati</taxon>
        <taxon>Actinomycetota</taxon>
        <taxon>Actinomycetes</taxon>
        <taxon>Propionibacteriales</taxon>
        <taxon>Actinopolymorphaceae</taxon>
        <taxon>Actinopolymorpha</taxon>
    </lineage>
</organism>
<dbReference type="Gene3D" id="3.40.190.100">
    <property type="entry name" value="Glycine betaine-binding periplasmic protein, domain 2"/>
    <property type="match status" value="1"/>
</dbReference>
<name>A0A1I2U7B1_9ACTN</name>
<accession>A0A1I2U7B1</accession>
<dbReference type="Gene3D" id="3.10.105.10">
    <property type="entry name" value="Dipeptide-binding Protein, Domain 3"/>
    <property type="match status" value="2"/>
</dbReference>
<dbReference type="EMBL" id="FOOI01000008">
    <property type="protein sequence ID" value="SFG71557.1"/>
    <property type="molecule type" value="Genomic_DNA"/>
</dbReference>
<dbReference type="GO" id="GO:0015871">
    <property type="term" value="P:choline transport"/>
    <property type="evidence" value="ECO:0007669"/>
    <property type="project" value="TreeGrafter"/>
</dbReference>
<keyword evidence="4" id="KW-0472">Membrane</keyword>
<dbReference type="CDD" id="cd13639">
    <property type="entry name" value="PBP2_OpuAC_like"/>
    <property type="match status" value="1"/>
</dbReference>
<evidence type="ECO:0000256" key="4">
    <source>
        <dbReference type="ARBA" id="ARBA00023136"/>
    </source>
</evidence>
<evidence type="ECO:0000313" key="10">
    <source>
        <dbReference type="Proteomes" id="UP000199052"/>
    </source>
</evidence>
<keyword evidence="6" id="KW-0732">Signal</keyword>
<dbReference type="PROSITE" id="PS51257">
    <property type="entry name" value="PROKAR_LIPOPROTEIN"/>
    <property type="match status" value="1"/>
</dbReference>
<dbReference type="Proteomes" id="UP000533017">
    <property type="component" value="Unassembled WGS sequence"/>
</dbReference>
<feature type="signal peptide" evidence="6">
    <location>
        <begin position="1"/>
        <end position="24"/>
    </location>
</feature>
<feature type="region of interest" description="Disordered" evidence="5">
    <location>
        <begin position="34"/>
        <end position="56"/>
    </location>
</feature>
<evidence type="ECO:0000313" key="9">
    <source>
        <dbReference type="EMBL" id="SFG71557.1"/>
    </source>
</evidence>
<protein>
    <submittedName>
        <fullName evidence="9">Glycine betaine/proline transport system substrate-binding protein</fullName>
    </submittedName>
</protein>
<sequence length="315" mass="34189">MRTGGLWRRLAVALAALVATTLVAAGCGTIGGANNAAGGDKKKETTQEGGSGSGNGKTIKIGWIPWDEDVVTTHLWKQALEKKGYKVEMVQLDPGPLFAGLAKGDVDLFLDTWLPTTHKTYWDRYGKQLEDVGVWYDNATLGITVPNYVKDVKTIGDLKAKSGEFGGKITGIEAGAGLTSTTEKKVMPAYGLDNFQLAKSSTPAMLAELQKAIKAKKPIVVTLWKPHWAYAKLPIHDLKDPKGTLGKGEQLHVVGRKDFGKDFPEVKKWMADFKMTDKQLGTLEDEALNKNKGNEAKGVSDWSKKNADFVDGLTK</sequence>
<dbReference type="GO" id="GO:0015226">
    <property type="term" value="F:carnitine transmembrane transporter activity"/>
    <property type="evidence" value="ECO:0007669"/>
    <property type="project" value="TreeGrafter"/>
</dbReference>
<evidence type="ECO:0000256" key="3">
    <source>
        <dbReference type="ARBA" id="ARBA00022475"/>
    </source>
</evidence>
<comment type="subcellular location">
    <subcellularLocation>
        <location evidence="1">Cell membrane</location>
    </subcellularLocation>
</comment>
<keyword evidence="2" id="KW-0813">Transport</keyword>
<dbReference type="SUPFAM" id="SSF53850">
    <property type="entry name" value="Periplasmic binding protein-like II"/>
    <property type="match status" value="1"/>
</dbReference>
<keyword evidence="3" id="KW-1003">Cell membrane</keyword>
<evidence type="ECO:0000256" key="1">
    <source>
        <dbReference type="ARBA" id="ARBA00004236"/>
    </source>
</evidence>
<dbReference type="AlphaFoldDB" id="A0A1I2U7B1"/>
<keyword evidence="11" id="KW-1185">Reference proteome</keyword>
<dbReference type="GO" id="GO:0031460">
    <property type="term" value="P:glycine betaine transport"/>
    <property type="evidence" value="ECO:0007669"/>
    <property type="project" value="TreeGrafter"/>
</dbReference>
<dbReference type="PANTHER" id="PTHR47737">
    <property type="entry name" value="GLYCINE BETAINE/PROLINE BETAINE TRANSPORT SYSTEM PERMEASE PROTEIN PROW"/>
    <property type="match status" value="1"/>
</dbReference>
<evidence type="ECO:0000256" key="5">
    <source>
        <dbReference type="SAM" id="MobiDB-lite"/>
    </source>
</evidence>
<dbReference type="GO" id="GO:0005275">
    <property type="term" value="F:amine transmembrane transporter activity"/>
    <property type="evidence" value="ECO:0007669"/>
    <property type="project" value="TreeGrafter"/>
</dbReference>
<proteinExistence type="predicted"/>
<dbReference type="EMBL" id="JACBZA010000001">
    <property type="protein sequence ID" value="NYH86421.1"/>
    <property type="molecule type" value="Genomic_DNA"/>
</dbReference>
<feature type="chain" id="PRO_5011756167" evidence="6">
    <location>
        <begin position="25"/>
        <end position="315"/>
    </location>
</feature>
<dbReference type="Proteomes" id="UP000199052">
    <property type="component" value="Unassembled WGS sequence"/>
</dbReference>
<dbReference type="STRING" id="504797.SAMN05421678_1083"/>
<gene>
    <name evidence="8" type="ORF">FHR37_005272</name>
    <name evidence="9" type="ORF">SAMN05421678_1083</name>
</gene>
<feature type="domain" description="ABC-type glycine betaine transport system substrate-binding" evidence="7">
    <location>
        <begin position="57"/>
        <end position="304"/>
    </location>
</feature>
<evidence type="ECO:0000259" key="7">
    <source>
        <dbReference type="Pfam" id="PF04069"/>
    </source>
</evidence>
<evidence type="ECO:0000313" key="11">
    <source>
        <dbReference type="Proteomes" id="UP000533017"/>
    </source>
</evidence>